<protein>
    <submittedName>
        <fullName evidence="4">Uncharacterized protein</fullName>
    </submittedName>
</protein>
<keyword evidence="5" id="KW-1185">Reference proteome</keyword>
<gene>
    <name evidence="4" type="ORF">CU098_008050</name>
</gene>
<keyword evidence="2" id="KW-0433">Leucine-rich repeat</keyword>
<dbReference type="GO" id="GO:0048471">
    <property type="term" value="C:perinuclear region of cytoplasm"/>
    <property type="evidence" value="ECO:0007669"/>
    <property type="project" value="TreeGrafter"/>
</dbReference>
<dbReference type="GO" id="GO:0005634">
    <property type="term" value="C:nucleus"/>
    <property type="evidence" value="ECO:0007669"/>
    <property type="project" value="TreeGrafter"/>
</dbReference>
<evidence type="ECO:0000313" key="4">
    <source>
        <dbReference type="EMBL" id="RCH94513.1"/>
    </source>
</evidence>
<dbReference type="PANTHER" id="PTHR24113:SF12">
    <property type="entry name" value="RAN GTPASE-ACTIVATING PROTEIN 1"/>
    <property type="match status" value="1"/>
</dbReference>
<dbReference type="Gene3D" id="3.80.10.10">
    <property type="entry name" value="Ribonuclease Inhibitor"/>
    <property type="match status" value="3"/>
</dbReference>
<dbReference type="GO" id="GO:0005829">
    <property type="term" value="C:cytosol"/>
    <property type="evidence" value="ECO:0007669"/>
    <property type="project" value="TreeGrafter"/>
</dbReference>
<sequence length="613" mass="69051">MLCNLMFFQPRYVFMSNINPNKSILRHPAANSATSWLAKLNDITITTTINPTTPNKINSLLVFRKKPSEIAVQQVVVDELRPECVRRVRFPVTEMTTEYIFKRDDLVTDLKSPVLKEPVQIHTLTQLLSLYQTVCRDKQEPTIDMFVTTLIAQPHAAFLTRLDLSNQPLDRNNIAPFSEIMSIEFGMRELVLDGCGLEDSAIKILMHSLLENDKIKQLSLANNPKISTTGFKYIAVYVKGSSQLTTLNLSYTQPDKKAIEYLMNAIVKSTPDSTRPFLSCLVLDNCNLRVAQLEVLAAGIKKPTCLRQLFISHQRMLNQQGALSIGVMLRDYDTTVYHGLQRLCLDHSPMNSNGIQYITQALRRNQSLRYLSMQDSLKYNQFLEKLDLACNALCKPTMEGMTHITQALTINRSLKDFCLAETKIFTEAIIILAECLAENNTLIRLDLSRNPDIQMAALMALAASVRRNDTITFIDIHVPTQDKEMVSIHNDILSKCTKNAQTRKSDKSVRSDNPIYATTAQATARLTLKERLAAVTGAKKPIHDDAALIQQALEHITSLEGSNPSANILYASQQTLSNISTRIPEVVDPSQLDILLTMNDRLTLAIERYTYKE</sequence>
<dbReference type="PANTHER" id="PTHR24113">
    <property type="entry name" value="RAN GTPASE-ACTIVATING PROTEIN 1"/>
    <property type="match status" value="1"/>
</dbReference>
<dbReference type="Proteomes" id="UP000253551">
    <property type="component" value="Unassembled WGS sequence"/>
</dbReference>
<dbReference type="GO" id="GO:0031267">
    <property type="term" value="F:small GTPase binding"/>
    <property type="evidence" value="ECO:0007669"/>
    <property type="project" value="TreeGrafter"/>
</dbReference>
<evidence type="ECO:0000313" key="5">
    <source>
        <dbReference type="Proteomes" id="UP000253551"/>
    </source>
</evidence>
<dbReference type="InterPro" id="IPR032675">
    <property type="entry name" value="LRR_dom_sf"/>
</dbReference>
<accession>A0A367JX53</accession>
<reference evidence="4 5" key="1">
    <citation type="journal article" date="2018" name="G3 (Bethesda)">
        <title>Phylogenetic and Phylogenomic Definition of Rhizopus Species.</title>
        <authorList>
            <person name="Gryganskyi A.P."/>
            <person name="Golan J."/>
            <person name="Dolatabadi S."/>
            <person name="Mondo S."/>
            <person name="Robb S."/>
            <person name="Idnurm A."/>
            <person name="Muszewska A."/>
            <person name="Steczkiewicz K."/>
            <person name="Masonjones S."/>
            <person name="Liao H.L."/>
            <person name="Gajdeczka M.T."/>
            <person name="Anike F."/>
            <person name="Vuek A."/>
            <person name="Anishchenko I.M."/>
            <person name="Voigt K."/>
            <person name="de Hoog G.S."/>
            <person name="Smith M.E."/>
            <person name="Heitman J."/>
            <person name="Vilgalys R."/>
            <person name="Stajich J.E."/>
        </authorList>
    </citation>
    <scope>NUCLEOTIDE SEQUENCE [LARGE SCALE GENOMIC DNA]</scope>
    <source>
        <strain evidence="4 5">LSU 92-RS-03</strain>
    </source>
</reference>
<dbReference type="SUPFAM" id="SSF52047">
    <property type="entry name" value="RNI-like"/>
    <property type="match status" value="1"/>
</dbReference>
<dbReference type="Pfam" id="PF13516">
    <property type="entry name" value="LRR_6"/>
    <property type="match status" value="1"/>
</dbReference>
<name>A0A367JX53_RHIST</name>
<comment type="caution">
    <text evidence="4">The sequence shown here is derived from an EMBL/GenBank/DDBJ whole genome shotgun (WGS) entry which is preliminary data.</text>
</comment>
<evidence type="ECO:0000256" key="3">
    <source>
        <dbReference type="ARBA" id="ARBA00022737"/>
    </source>
</evidence>
<dbReference type="AlphaFoldDB" id="A0A367JX53"/>
<dbReference type="InterPro" id="IPR027038">
    <property type="entry name" value="RanGap"/>
</dbReference>
<dbReference type="InterPro" id="IPR001611">
    <property type="entry name" value="Leu-rich_rpt"/>
</dbReference>
<keyword evidence="1" id="KW-0343">GTPase activation</keyword>
<dbReference type="OrthoDB" id="120976at2759"/>
<organism evidence="4 5">
    <name type="scientific">Rhizopus stolonifer</name>
    <name type="common">Rhizopus nigricans</name>
    <dbReference type="NCBI Taxonomy" id="4846"/>
    <lineage>
        <taxon>Eukaryota</taxon>
        <taxon>Fungi</taxon>
        <taxon>Fungi incertae sedis</taxon>
        <taxon>Mucoromycota</taxon>
        <taxon>Mucoromycotina</taxon>
        <taxon>Mucoromycetes</taxon>
        <taxon>Mucorales</taxon>
        <taxon>Mucorineae</taxon>
        <taxon>Rhizopodaceae</taxon>
        <taxon>Rhizopus</taxon>
    </lineage>
</organism>
<dbReference type="GO" id="GO:0006913">
    <property type="term" value="P:nucleocytoplasmic transport"/>
    <property type="evidence" value="ECO:0007669"/>
    <property type="project" value="TreeGrafter"/>
</dbReference>
<dbReference type="GO" id="GO:0005096">
    <property type="term" value="F:GTPase activator activity"/>
    <property type="evidence" value="ECO:0007669"/>
    <property type="project" value="UniProtKB-KW"/>
</dbReference>
<evidence type="ECO:0000256" key="2">
    <source>
        <dbReference type="ARBA" id="ARBA00022614"/>
    </source>
</evidence>
<evidence type="ECO:0000256" key="1">
    <source>
        <dbReference type="ARBA" id="ARBA00022468"/>
    </source>
</evidence>
<proteinExistence type="predicted"/>
<keyword evidence="3" id="KW-0677">Repeat</keyword>
<dbReference type="EMBL" id="PJQM01002549">
    <property type="protein sequence ID" value="RCH94513.1"/>
    <property type="molecule type" value="Genomic_DNA"/>
</dbReference>